<feature type="region of interest" description="Disordered" evidence="1">
    <location>
        <begin position="43"/>
        <end position="71"/>
    </location>
</feature>
<dbReference type="AlphaFoldDB" id="A0A1R0GMH4"/>
<keyword evidence="2" id="KW-0812">Transmembrane</keyword>
<reference evidence="3 4" key="1">
    <citation type="journal article" date="2016" name="Mol. Biol. Evol.">
        <title>Genome-Wide Survey of Gut Fungi (Harpellales) Reveals the First Horizontally Transferred Ubiquitin Gene from a Mosquito Host.</title>
        <authorList>
            <person name="Wang Y."/>
            <person name="White M.M."/>
            <person name="Kvist S."/>
            <person name="Moncalvo J.M."/>
        </authorList>
    </citation>
    <scope>NUCLEOTIDE SEQUENCE [LARGE SCALE GENOMIC DNA]</scope>
    <source>
        <strain evidence="3 4">ALG-7-W6</strain>
    </source>
</reference>
<keyword evidence="2" id="KW-1133">Transmembrane helix</keyword>
<evidence type="ECO:0000313" key="4">
    <source>
        <dbReference type="Proteomes" id="UP000187455"/>
    </source>
</evidence>
<evidence type="ECO:0000256" key="2">
    <source>
        <dbReference type="SAM" id="Phobius"/>
    </source>
</evidence>
<keyword evidence="4" id="KW-1185">Reference proteome</keyword>
<organism evidence="3 4">
    <name type="scientific">Smittium mucronatum</name>
    <dbReference type="NCBI Taxonomy" id="133383"/>
    <lineage>
        <taxon>Eukaryota</taxon>
        <taxon>Fungi</taxon>
        <taxon>Fungi incertae sedis</taxon>
        <taxon>Zoopagomycota</taxon>
        <taxon>Kickxellomycotina</taxon>
        <taxon>Harpellomycetes</taxon>
        <taxon>Harpellales</taxon>
        <taxon>Legeriomycetaceae</taxon>
        <taxon>Smittium</taxon>
    </lineage>
</organism>
<feature type="transmembrane region" description="Helical" evidence="2">
    <location>
        <begin position="20"/>
        <end position="39"/>
    </location>
</feature>
<dbReference type="EMBL" id="LSSL01007305">
    <property type="protein sequence ID" value="OLY78069.1"/>
    <property type="molecule type" value="Genomic_DNA"/>
</dbReference>
<evidence type="ECO:0000256" key="1">
    <source>
        <dbReference type="SAM" id="MobiDB-lite"/>
    </source>
</evidence>
<dbReference type="Proteomes" id="UP000187455">
    <property type="component" value="Unassembled WGS sequence"/>
</dbReference>
<proteinExistence type="predicted"/>
<evidence type="ECO:0000313" key="3">
    <source>
        <dbReference type="EMBL" id="OLY78069.1"/>
    </source>
</evidence>
<comment type="caution">
    <text evidence="3">The sequence shown here is derived from an EMBL/GenBank/DDBJ whole genome shotgun (WGS) entry which is preliminary data.</text>
</comment>
<protein>
    <submittedName>
        <fullName evidence="3">Uncharacterized protein</fullName>
    </submittedName>
</protein>
<keyword evidence="2" id="KW-0472">Membrane</keyword>
<sequence>MVGTNPSIRLFTIRQSLSVLAALSVFTAPTAGIIGKSLIWRGGGGGQKFNESIGKGDKRSSITGSSSKLKY</sequence>
<accession>A0A1R0GMH4</accession>
<name>A0A1R0GMH4_9FUNG</name>
<feature type="compositionally biased region" description="Polar residues" evidence="1">
    <location>
        <begin position="61"/>
        <end position="71"/>
    </location>
</feature>
<gene>
    <name evidence="3" type="ORF">AYI68_g7890</name>
</gene>